<proteinExistence type="predicted"/>
<feature type="transmembrane region" description="Helical" evidence="1">
    <location>
        <begin position="31"/>
        <end position="49"/>
    </location>
</feature>
<feature type="transmembrane region" description="Helical" evidence="1">
    <location>
        <begin position="61"/>
        <end position="84"/>
    </location>
</feature>
<dbReference type="AlphaFoldDB" id="A0A0W0TDX7"/>
<comment type="caution">
    <text evidence="2">The sequence shown here is derived from an EMBL/GenBank/DDBJ whole genome shotgun (WGS) entry which is preliminary data.</text>
</comment>
<dbReference type="PATRIC" id="fig|1212489.4.peg.12"/>
<evidence type="ECO:0000256" key="1">
    <source>
        <dbReference type="SAM" id="Phobius"/>
    </source>
</evidence>
<dbReference type="EMBL" id="LNXY01000001">
    <property type="protein sequence ID" value="KTC93661.1"/>
    <property type="molecule type" value="Genomic_DNA"/>
</dbReference>
<reference evidence="2 3" key="1">
    <citation type="submission" date="2015-11" db="EMBL/GenBank/DDBJ databases">
        <title>Genomic analysis of 38 Legionella species identifies large and diverse effector repertoires.</title>
        <authorList>
            <person name="Burstein D."/>
            <person name="Amaro F."/>
            <person name="Zusman T."/>
            <person name="Lifshitz Z."/>
            <person name="Cohen O."/>
            <person name="Gilbert J.A."/>
            <person name="Pupko T."/>
            <person name="Shuman H.A."/>
            <person name="Segal G."/>
        </authorList>
    </citation>
    <scope>NUCLEOTIDE SEQUENCE [LARGE SCALE GENOMIC DNA]</scope>
    <source>
        <strain evidence="2 3">ATCC 700990</strain>
    </source>
</reference>
<keyword evidence="1" id="KW-0472">Membrane</keyword>
<accession>A0A0W0TDX7</accession>
<sequence>MINLLESIHSLFPILGIIILFFGIQLRRKNYILVALWLSLIALILHYRASGGEILGSYFNYLHAAIYSLNLIVLISSIICLLLTSMDEIRSRILRYGAGLLSAGLITGGALLITNLWINASFVENRLPGTPILQVATFNKQPYCSYKYVFYKIGSDSIVRFMCPNHYGLLPSVGPLNTAPSFVIKQLPTQLQAKFQENSEAM</sequence>
<keyword evidence="3" id="KW-1185">Reference proteome</keyword>
<keyword evidence="1" id="KW-1133">Transmembrane helix</keyword>
<evidence type="ECO:0000313" key="2">
    <source>
        <dbReference type="EMBL" id="KTC93661.1"/>
    </source>
</evidence>
<evidence type="ECO:0000313" key="3">
    <source>
        <dbReference type="Proteomes" id="UP000054736"/>
    </source>
</evidence>
<protein>
    <submittedName>
        <fullName evidence="2">Type I secretion system LssZ</fullName>
    </submittedName>
</protein>
<feature type="transmembrane region" description="Helical" evidence="1">
    <location>
        <begin position="6"/>
        <end position="24"/>
    </location>
</feature>
<keyword evidence="1" id="KW-0812">Transmembrane</keyword>
<dbReference type="RefSeq" id="WP_065235866.1">
    <property type="nucleotide sequence ID" value="NZ_CAAAIU010000006.1"/>
</dbReference>
<name>A0A0W0TDX7_9GAMM</name>
<feature type="transmembrane region" description="Helical" evidence="1">
    <location>
        <begin position="96"/>
        <end position="118"/>
    </location>
</feature>
<dbReference type="Proteomes" id="UP000054736">
    <property type="component" value="Unassembled WGS sequence"/>
</dbReference>
<gene>
    <name evidence="2" type="ORF">Ldro_0011</name>
</gene>
<dbReference type="STRING" id="1212489.Ldro_0011"/>
<organism evidence="2 3">
    <name type="scientific">Legionella drozanskii LLAP-1</name>
    <dbReference type="NCBI Taxonomy" id="1212489"/>
    <lineage>
        <taxon>Bacteria</taxon>
        <taxon>Pseudomonadati</taxon>
        <taxon>Pseudomonadota</taxon>
        <taxon>Gammaproteobacteria</taxon>
        <taxon>Legionellales</taxon>
        <taxon>Legionellaceae</taxon>
        <taxon>Legionella</taxon>
    </lineage>
</organism>